<evidence type="ECO:0000313" key="5">
    <source>
        <dbReference type="EMBL" id="MDT2834397.1"/>
    </source>
</evidence>
<comment type="caution">
    <text evidence="5">The sequence shown here is derived from an EMBL/GenBank/DDBJ whole genome shotgun (WGS) entry which is preliminary data.</text>
</comment>
<feature type="compositionally biased region" description="Basic and acidic residues" evidence="3">
    <location>
        <begin position="828"/>
        <end position="856"/>
    </location>
</feature>
<feature type="compositionally biased region" description="Basic and acidic residues" evidence="3">
    <location>
        <begin position="139"/>
        <end position="148"/>
    </location>
</feature>
<evidence type="ECO:0000256" key="1">
    <source>
        <dbReference type="ARBA" id="ARBA00022729"/>
    </source>
</evidence>
<dbReference type="Pfam" id="PF01468">
    <property type="entry name" value="GA"/>
    <property type="match status" value="7"/>
</dbReference>
<dbReference type="EMBL" id="JARQBZ010000018">
    <property type="protein sequence ID" value="MDT2834397.1"/>
    <property type="molecule type" value="Genomic_DNA"/>
</dbReference>
<protein>
    <submittedName>
        <fullName evidence="5">KxYKxGKxW signal peptide domain-containing protein</fullName>
    </submittedName>
</protein>
<accession>A0AAW8U7U3</accession>
<dbReference type="Proteomes" id="UP001268577">
    <property type="component" value="Unassembled WGS sequence"/>
</dbReference>
<feature type="compositionally biased region" description="Basic and acidic residues" evidence="3">
    <location>
        <begin position="765"/>
        <end position="804"/>
    </location>
</feature>
<feature type="coiled-coil region" evidence="2">
    <location>
        <begin position="699"/>
        <end position="726"/>
    </location>
</feature>
<feature type="domain" description="Extracellular matrix-binding protein ebh GA module" evidence="4">
    <location>
        <begin position="711"/>
        <end position="762"/>
    </location>
</feature>
<keyword evidence="2" id="KW-0175">Coiled coil</keyword>
<dbReference type="AlphaFoldDB" id="A0AAW8U7U3"/>
<reference evidence="5" key="1">
    <citation type="submission" date="2023-03" db="EMBL/GenBank/DDBJ databases">
        <authorList>
            <person name="Shen W."/>
            <person name="Cai J."/>
        </authorList>
    </citation>
    <scope>NUCLEOTIDE SEQUENCE</scope>
    <source>
        <strain evidence="5">P96-3</strain>
    </source>
</reference>
<feature type="region of interest" description="Disordered" evidence="3">
    <location>
        <begin position="130"/>
        <end position="252"/>
    </location>
</feature>
<feature type="compositionally biased region" description="Low complexity" evidence="3">
    <location>
        <begin position="174"/>
        <end position="189"/>
    </location>
</feature>
<dbReference type="Gene3D" id="1.20.5.420">
    <property type="entry name" value="Immunoglobulin FC, subunit C"/>
    <property type="match status" value="5"/>
</dbReference>
<dbReference type="SMART" id="SM00844">
    <property type="entry name" value="GA"/>
    <property type="match status" value="5"/>
</dbReference>
<dbReference type="InterPro" id="IPR009063">
    <property type="entry name" value="Ig/albumin-bd_sf"/>
</dbReference>
<feature type="coiled-coil region" evidence="2">
    <location>
        <begin position="255"/>
        <end position="387"/>
    </location>
</feature>
<proteinExistence type="predicted"/>
<dbReference type="Gene3D" id="1.20.5.340">
    <property type="match status" value="1"/>
</dbReference>
<feature type="domain" description="Extracellular matrix-binding protein ebh GA module" evidence="4">
    <location>
        <begin position="769"/>
        <end position="828"/>
    </location>
</feature>
<feature type="coiled-coil region" evidence="2">
    <location>
        <begin position="413"/>
        <end position="533"/>
    </location>
</feature>
<evidence type="ECO:0000313" key="6">
    <source>
        <dbReference type="Proteomes" id="UP001268577"/>
    </source>
</evidence>
<sequence length="1067" mass="114883">MKKSEGRSLREIKAYDKKHKVKMYKKKKQWVTTGLVFGTLLLGGLSAPTVSNAAEWVANSPAQIATRIEEGKTSITMVEGDTVYNIGLAVNIKDPMTLLSSNNIAEGAQYTLPVGTVISWGNDKVTVTTPDGTVVGEKPVSEVQKHDANSPVGTNVEEKVNNGTAVEDTKKETSNGGSTSTTNGSTTKPGGSGNSNGGNTTKPDGSGNNGGTTKPGENGGDNGGTTKPVDPVKPIDPTNPVDPTGPTEPEVDNSLEGLKAQLVKEEAKLADLEAQLATATKELEDAKGGNTNNEAKIAELKAKIAEVSSALEAAKVASADAQAKVDEATNVVNGAQFELDTTRGMLTDSQARLDAQLSEVSSLEAQKAQLEVEVAALKAEYDASLAAGEDDIELGYKYLNTNAELRNVSLYLLPEAEKQLPLLEAEVQQFKVEEVKAQEALATAQANLAAVQAETAPALAEVTRLQGELDALNAELASLQGGVDLSALEAKVADLQAKVDAQRLVVDNLKAKIAKKEEEIRLEKELKEAKTQAIATINDLKYLDKDNKNYYTSMITDAKSIDKVNGIVELAISVDSELQKEVEEKEEAERQLNKIKQEATKEIDELNYLTKAEKEVFKNDVKGQINAKGIQDVVNQAVKADKLAEEKLELDQKAKELRNAKNLAISEIESLIYLDDNLKNNYISEIENTKSIEEIKPWVDGARADNEEAKANHTELEAHKHEAINTVMGLENLTQADKDKASSSIRSAKSKSAVDGLVKDAKALDTKRAEDAKKEEAEKQALKKAKEEAHAAVDALKHLSEAGKKSAHSSIDSSKTVKEVESSLTKAKQADQKAKEDKEKAEAEKEAAKKLKEAKDAANKQIDGMKYLTSSDKTQLKKSVSASKDVKTVNGVVSEAKALDAKRQKEANDPKKKLEETKKAGTKAVNNMKGLDAAGKDYYTGRIKEAKTELDVSKAVAQAEVDSKPYVGKDDKRSLRGQIDEAKTQAEIDRVVKTANNINEDNKEGMTDPAFIKAQKEAADRVQLNYKAGKIDALLAGSYRGLIEGATTVEEINNIMAQFSKEPGVIK</sequence>
<organism evidence="5 6">
    <name type="scientific">Vagococcus carniphilus</name>
    <dbReference type="NCBI Taxonomy" id="218144"/>
    <lineage>
        <taxon>Bacteria</taxon>
        <taxon>Bacillati</taxon>
        <taxon>Bacillota</taxon>
        <taxon>Bacilli</taxon>
        <taxon>Lactobacillales</taxon>
        <taxon>Enterococcaceae</taxon>
        <taxon>Vagococcus</taxon>
    </lineage>
</organism>
<dbReference type="RefSeq" id="WP_311985400.1">
    <property type="nucleotide sequence ID" value="NZ_JARQBZ010000018.1"/>
</dbReference>
<feature type="region of interest" description="Disordered" evidence="3">
    <location>
        <begin position="765"/>
        <end position="856"/>
    </location>
</feature>
<dbReference type="InterPro" id="IPR020840">
    <property type="entry name" value="Extracell_matrix-bd_GA"/>
</dbReference>
<feature type="coiled-coil region" evidence="2">
    <location>
        <begin position="571"/>
        <end position="605"/>
    </location>
</feature>
<evidence type="ECO:0000256" key="2">
    <source>
        <dbReference type="SAM" id="Coils"/>
    </source>
</evidence>
<dbReference type="NCBIfam" id="TIGR03715">
    <property type="entry name" value="KxYKxGKxW"/>
    <property type="match status" value="1"/>
</dbReference>
<evidence type="ECO:0000256" key="3">
    <source>
        <dbReference type="SAM" id="MobiDB-lite"/>
    </source>
</evidence>
<dbReference type="SUPFAM" id="SSF46997">
    <property type="entry name" value="Bacterial immunoglobulin/albumin-binding domains"/>
    <property type="match status" value="1"/>
</dbReference>
<dbReference type="Gene3D" id="1.10.287.1490">
    <property type="match status" value="1"/>
</dbReference>
<evidence type="ECO:0000259" key="4">
    <source>
        <dbReference type="SMART" id="SM00844"/>
    </source>
</evidence>
<feature type="region of interest" description="Disordered" evidence="3">
    <location>
        <begin position="900"/>
        <end position="921"/>
    </location>
</feature>
<dbReference type="InterPro" id="IPR022263">
    <property type="entry name" value="KxYKxGKxW"/>
</dbReference>
<name>A0AAW8U7U3_9ENTE</name>
<feature type="domain" description="Extracellular matrix-binding protein ebh GA module" evidence="4">
    <location>
        <begin position="582"/>
        <end position="638"/>
    </location>
</feature>
<feature type="domain" description="Extracellular matrix-binding protein ebh GA module" evidence="4">
    <location>
        <begin position="513"/>
        <end position="572"/>
    </location>
</feature>
<dbReference type="InterPro" id="IPR002988">
    <property type="entry name" value="GA_module"/>
</dbReference>
<keyword evidence="1" id="KW-0732">Signal</keyword>
<dbReference type="Pfam" id="PF19258">
    <property type="entry name" value="KxYKxGKxW_sig"/>
    <property type="match status" value="1"/>
</dbReference>
<feature type="domain" description="Extracellular matrix-binding protein ebh GA module" evidence="4">
    <location>
        <begin position="838"/>
        <end position="897"/>
    </location>
</feature>
<gene>
    <name evidence="5" type="ORF">P7H70_10150</name>
</gene>
<feature type="compositionally biased region" description="Basic and acidic residues" evidence="3">
    <location>
        <begin position="900"/>
        <end position="919"/>
    </location>
</feature>